<organism evidence="1 2">
    <name type="scientific">Lactobacillus mulieris</name>
    <dbReference type="NCBI Taxonomy" id="2508708"/>
    <lineage>
        <taxon>Bacteria</taxon>
        <taxon>Bacillati</taxon>
        <taxon>Bacillota</taxon>
        <taxon>Bacilli</taxon>
        <taxon>Lactobacillales</taxon>
        <taxon>Lactobacillaceae</taxon>
        <taxon>Lactobacillus</taxon>
    </lineage>
</organism>
<dbReference type="Pfam" id="PF19791">
    <property type="entry name" value="DUF6275"/>
    <property type="match status" value="1"/>
</dbReference>
<dbReference type="Proteomes" id="UP001213015">
    <property type="component" value="Unassembled WGS sequence"/>
</dbReference>
<proteinExistence type="predicted"/>
<protein>
    <submittedName>
        <fullName evidence="1">DUF6275 family protein</fullName>
    </submittedName>
</protein>
<name>A0AAP3GWI6_9LACO</name>
<dbReference type="EMBL" id="JAKHLF010000001">
    <property type="protein sequence ID" value="MCZ3844156.1"/>
    <property type="molecule type" value="Genomic_DNA"/>
</dbReference>
<reference evidence="1" key="1">
    <citation type="submission" date="2022-01" db="EMBL/GenBank/DDBJ databases">
        <title>VMRC isolate genome collection.</title>
        <authorList>
            <person name="France M."/>
            <person name="Rutt L."/>
            <person name="Humphrys M."/>
            <person name="Ravel J."/>
        </authorList>
    </citation>
    <scope>NUCLEOTIDE SEQUENCE</scope>
    <source>
        <strain evidence="1">C0127B5</strain>
    </source>
</reference>
<dbReference type="RefSeq" id="WP_265669144.1">
    <property type="nucleotide sequence ID" value="NZ_JAKHKO010000001.1"/>
</dbReference>
<sequence length="80" mass="9320">MMDNELFIKKCKKIVNRYERDSHDLFVVWLVKAGKNNKALIGAPKSNYYYEITYIGDENVIACDIYSLNHSENISNKELS</sequence>
<dbReference type="InterPro" id="IPR046242">
    <property type="entry name" value="DUF6275"/>
</dbReference>
<accession>A0AAP3GWI6</accession>
<dbReference type="AlphaFoldDB" id="A0AAP3GWI6"/>
<gene>
    <name evidence="1" type="ORF">L2422_01275</name>
</gene>
<comment type="caution">
    <text evidence="1">The sequence shown here is derived from an EMBL/GenBank/DDBJ whole genome shotgun (WGS) entry which is preliminary data.</text>
</comment>
<evidence type="ECO:0000313" key="1">
    <source>
        <dbReference type="EMBL" id="MCZ3844156.1"/>
    </source>
</evidence>
<evidence type="ECO:0000313" key="2">
    <source>
        <dbReference type="Proteomes" id="UP001213015"/>
    </source>
</evidence>